<evidence type="ECO:0008006" key="4">
    <source>
        <dbReference type="Google" id="ProtNLM"/>
    </source>
</evidence>
<feature type="compositionally biased region" description="Basic residues" evidence="1">
    <location>
        <begin position="240"/>
        <end position="250"/>
    </location>
</feature>
<evidence type="ECO:0000313" key="3">
    <source>
        <dbReference type="Proteomes" id="UP000681526"/>
    </source>
</evidence>
<proteinExistence type="predicted"/>
<dbReference type="SUPFAM" id="SSF48056">
    <property type="entry name" value="Di-copper centre-containing domain"/>
    <property type="match status" value="1"/>
</dbReference>
<dbReference type="Proteomes" id="UP000681526">
    <property type="component" value="Unassembled WGS sequence"/>
</dbReference>
<name>A0ABM8V482_THEXY</name>
<protein>
    <recommendedName>
        <fullName evidence="4">Tyrosinase copper-binding domain-containing protein</fullName>
    </recommendedName>
</protein>
<feature type="region of interest" description="Disordered" evidence="1">
    <location>
        <begin position="164"/>
        <end position="194"/>
    </location>
</feature>
<keyword evidence="3" id="KW-1185">Reference proteome</keyword>
<reference evidence="2 3" key="1">
    <citation type="submission" date="2021-04" db="EMBL/GenBank/DDBJ databases">
        <authorList>
            <person name="Rakotoarivonina H."/>
        </authorList>
    </citation>
    <scope>NUCLEOTIDE SEQUENCE [LARGE SCALE GENOMIC DNA]</scope>
    <source>
        <strain evidence="2 3">XE</strain>
    </source>
</reference>
<dbReference type="EMBL" id="CAJRAY010000043">
    <property type="protein sequence ID" value="CAG5086283.1"/>
    <property type="molecule type" value="Genomic_DNA"/>
</dbReference>
<feature type="region of interest" description="Disordered" evidence="1">
    <location>
        <begin position="230"/>
        <end position="250"/>
    </location>
</feature>
<comment type="caution">
    <text evidence="2">The sequence shown here is derived from an EMBL/GenBank/DDBJ whole genome shotgun (WGS) entry which is preliminary data.</text>
</comment>
<gene>
    <name evidence="2" type="primary">txxe 2028</name>
    <name evidence="2" type="ORF">TXXE_09820</name>
</gene>
<sequence length="250" mass="28623">MPIIPNFPLQLLAEHRAWHHARMSVDPANPPPGFGADFLEFHRQFIRRALDWYRRQGLDERLVQPWVVPPEPIRAAPCYDRTAEARIIRMPWSFATADELGLFIESLHNCIHQQSALLYGEPDLNDLDVAPRSTVFYQIHGMIDNWYRAWEAVHGIRNDPVRINAAGGGTRRDSKTVRGGRKGPASRVRRPGAAPGRLRWARGLRLSVRGASLRTARSDCRRPLHRCRPSLRSADETNRGARRTARRRRG</sequence>
<evidence type="ECO:0000256" key="1">
    <source>
        <dbReference type="SAM" id="MobiDB-lite"/>
    </source>
</evidence>
<evidence type="ECO:0000313" key="2">
    <source>
        <dbReference type="EMBL" id="CAG5086283.1"/>
    </source>
</evidence>
<dbReference type="InterPro" id="IPR008922">
    <property type="entry name" value="Di-copper_centre_dom_sf"/>
</dbReference>
<organism evidence="2 3">
    <name type="scientific">Thermobacillus xylanilyticus</name>
    <dbReference type="NCBI Taxonomy" id="76633"/>
    <lineage>
        <taxon>Bacteria</taxon>
        <taxon>Bacillati</taxon>
        <taxon>Bacillota</taxon>
        <taxon>Bacilli</taxon>
        <taxon>Bacillales</taxon>
        <taxon>Paenibacillaceae</taxon>
        <taxon>Thermobacillus</taxon>
    </lineage>
</organism>
<accession>A0ABM8V482</accession>